<dbReference type="SUPFAM" id="SSF52172">
    <property type="entry name" value="CheY-like"/>
    <property type="match status" value="1"/>
</dbReference>
<dbReference type="PROSITE" id="PS50123">
    <property type="entry name" value="CHER"/>
    <property type="match status" value="1"/>
</dbReference>
<evidence type="ECO:0000256" key="8">
    <source>
        <dbReference type="PROSITE-ProRule" id="PRU00050"/>
    </source>
</evidence>
<dbReference type="InterPro" id="IPR036097">
    <property type="entry name" value="HisK_dim/P_sf"/>
</dbReference>
<dbReference type="EMBL" id="WPIN01000032">
    <property type="protein sequence ID" value="MVM36189.1"/>
    <property type="molecule type" value="Genomic_DNA"/>
</dbReference>
<accession>A0A7K1SQY2</accession>
<keyword evidence="3 9" id="KW-0597">Phosphoprotein</keyword>
<dbReference type="SUPFAM" id="SSF47384">
    <property type="entry name" value="Homodimeric domain of signal transducing histidine kinase"/>
    <property type="match status" value="1"/>
</dbReference>
<dbReference type="InterPro" id="IPR003594">
    <property type="entry name" value="HATPase_dom"/>
</dbReference>
<dbReference type="Gene3D" id="3.40.50.180">
    <property type="entry name" value="Methylesterase CheB, C-terminal domain"/>
    <property type="match status" value="1"/>
</dbReference>
<evidence type="ECO:0000313" key="18">
    <source>
        <dbReference type="Proteomes" id="UP000436006"/>
    </source>
</evidence>
<dbReference type="PROSITE" id="PS50112">
    <property type="entry name" value="PAS"/>
    <property type="match status" value="1"/>
</dbReference>
<dbReference type="InterPro" id="IPR029063">
    <property type="entry name" value="SAM-dependent_MTases_sf"/>
</dbReference>
<dbReference type="SMART" id="SM00387">
    <property type="entry name" value="HATPase_c"/>
    <property type="match status" value="1"/>
</dbReference>
<dbReference type="SMART" id="SM00091">
    <property type="entry name" value="PAS"/>
    <property type="match status" value="3"/>
</dbReference>
<dbReference type="InterPro" id="IPR022641">
    <property type="entry name" value="CheR_N"/>
</dbReference>
<reference evidence="17 18" key="1">
    <citation type="submission" date="2019-12" db="EMBL/GenBank/DDBJ databases">
        <title>Spirosoma sp. HMF4905 genome sequencing and assembly.</title>
        <authorList>
            <person name="Kang H."/>
            <person name="Cha I."/>
            <person name="Kim H."/>
            <person name="Joh K."/>
        </authorList>
    </citation>
    <scope>NUCLEOTIDE SEQUENCE [LARGE SCALE GENOMIC DNA]</scope>
    <source>
        <strain evidence="17 18">HMF4905</strain>
    </source>
</reference>
<dbReference type="InterPro" id="IPR011006">
    <property type="entry name" value="CheY-like_superfamily"/>
</dbReference>
<dbReference type="EC" id="2.7.13.3" evidence="2"/>
<dbReference type="SMART" id="SM00138">
    <property type="entry name" value="MeTrc"/>
    <property type="match status" value="1"/>
</dbReference>
<dbReference type="GO" id="GO:0008757">
    <property type="term" value="F:S-adenosylmethionine-dependent methyltransferase activity"/>
    <property type="evidence" value="ECO:0007669"/>
    <property type="project" value="InterPro"/>
</dbReference>
<dbReference type="Pfam" id="PF02518">
    <property type="entry name" value="HATPase_c"/>
    <property type="match status" value="1"/>
</dbReference>
<proteinExistence type="predicted"/>
<dbReference type="InterPro" id="IPR000014">
    <property type="entry name" value="PAS"/>
</dbReference>
<feature type="coiled-coil region" evidence="10">
    <location>
        <begin position="655"/>
        <end position="742"/>
    </location>
</feature>
<dbReference type="Gene3D" id="3.40.50.2300">
    <property type="match status" value="1"/>
</dbReference>
<organism evidence="17 18">
    <name type="scientific">Spirosoma arboris</name>
    <dbReference type="NCBI Taxonomy" id="2682092"/>
    <lineage>
        <taxon>Bacteria</taxon>
        <taxon>Pseudomonadati</taxon>
        <taxon>Bacteroidota</taxon>
        <taxon>Cytophagia</taxon>
        <taxon>Cytophagales</taxon>
        <taxon>Cytophagaceae</taxon>
        <taxon>Spirosoma</taxon>
    </lineage>
</organism>
<dbReference type="SUPFAM" id="SSF47757">
    <property type="entry name" value="Chemotaxis receptor methyltransferase CheR, N-terminal domain"/>
    <property type="match status" value="1"/>
</dbReference>
<dbReference type="Gene3D" id="3.40.50.150">
    <property type="entry name" value="Vaccinia Virus protein VP39"/>
    <property type="match status" value="1"/>
</dbReference>
<dbReference type="Pfam" id="PF13596">
    <property type="entry name" value="PAS_10"/>
    <property type="match status" value="1"/>
</dbReference>
<dbReference type="InterPro" id="IPR003661">
    <property type="entry name" value="HisK_dim/P_dom"/>
</dbReference>
<evidence type="ECO:0000256" key="4">
    <source>
        <dbReference type="ARBA" id="ARBA00022679"/>
    </source>
</evidence>
<dbReference type="CDD" id="cd16434">
    <property type="entry name" value="CheB-CheR_fusion"/>
    <property type="match status" value="1"/>
</dbReference>
<dbReference type="InterPro" id="IPR050903">
    <property type="entry name" value="Bact_Chemotaxis_MeTrfase"/>
</dbReference>
<dbReference type="SMART" id="SM00388">
    <property type="entry name" value="HisKA"/>
    <property type="match status" value="1"/>
</dbReference>
<evidence type="ECO:0000259" key="11">
    <source>
        <dbReference type="PROSITE" id="PS50109"/>
    </source>
</evidence>
<feature type="domain" description="Histidine kinase" evidence="11">
    <location>
        <begin position="988"/>
        <end position="1206"/>
    </location>
</feature>
<feature type="modified residue" description="4-aspartylphosphate" evidence="9">
    <location>
        <position position="1276"/>
    </location>
</feature>
<gene>
    <name evidence="17" type="ORF">GO755_39625</name>
</gene>
<comment type="catalytic activity">
    <reaction evidence="1">
        <text>ATP + protein L-histidine = ADP + protein N-phospho-L-histidine.</text>
        <dbReference type="EC" id="2.7.13.3"/>
    </reaction>
</comment>
<evidence type="ECO:0000259" key="13">
    <source>
        <dbReference type="PROSITE" id="PS50112"/>
    </source>
</evidence>
<dbReference type="Gene3D" id="3.30.450.20">
    <property type="entry name" value="PAS domain"/>
    <property type="match status" value="2"/>
</dbReference>
<dbReference type="SUPFAM" id="SSF55785">
    <property type="entry name" value="PYP-like sensor domain (PAS domain)"/>
    <property type="match status" value="3"/>
</dbReference>
<dbReference type="PROSITE" id="PS50122">
    <property type="entry name" value="CHEB"/>
    <property type="match status" value="1"/>
</dbReference>
<dbReference type="CDD" id="cd02440">
    <property type="entry name" value="AdoMet_MTases"/>
    <property type="match status" value="1"/>
</dbReference>
<dbReference type="InterPro" id="IPR035909">
    <property type="entry name" value="CheB_C"/>
</dbReference>
<evidence type="ECO:0000256" key="6">
    <source>
        <dbReference type="ARBA" id="ARBA00023012"/>
    </source>
</evidence>
<dbReference type="Pfam" id="PF13426">
    <property type="entry name" value="PAS_9"/>
    <property type="match status" value="1"/>
</dbReference>
<dbReference type="InterPro" id="IPR035965">
    <property type="entry name" value="PAS-like_dom_sf"/>
</dbReference>
<feature type="domain" description="PAC" evidence="14">
    <location>
        <begin position="805"/>
        <end position="855"/>
    </location>
</feature>
<dbReference type="SUPFAM" id="SSF52738">
    <property type="entry name" value="Methylesterase CheB, C-terminal domain"/>
    <property type="match status" value="1"/>
</dbReference>
<evidence type="ECO:0000256" key="5">
    <source>
        <dbReference type="ARBA" id="ARBA00022777"/>
    </source>
</evidence>
<dbReference type="InterPro" id="IPR036890">
    <property type="entry name" value="HATPase_C_sf"/>
</dbReference>
<dbReference type="GO" id="GO:0006935">
    <property type="term" value="P:chemotaxis"/>
    <property type="evidence" value="ECO:0007669"/>
    <property type="project" value="InterPro"/>
</dbReference>
<evidence type="ECO:0000259" key="16">
    <source>
        <dbReference type="PROSITE" id="PS50123"/>
    </source>
</evidence>
<dbReference type="Gene3D" id="3.30.565.10">
    <property type="entry name" value="Histidine kinase-like ATPase, C-terminal domain"/>
    <property type="match status" value="1"/>
</dbReference>
<evidence type="ECO:0000256" key="9">
    <source>
        <dbReference type="PROSITE-ProRule" id="PRU00169"/>
    </source>
</evidence>
<dbReference type="CDD" id="cd17580">
    <property type="entry name" value="REC_2_DhkD-like"/>
    <property type="match status" value="1"/>
</dbReference>
<evidence type="ECO:0000259" key="12">
    <source>
        <dbReference type="PROSITE" id="PS50110"/>
    </source>
</evidence>
<dbReference type="CDD" id="cd00130">
    <property type="entry name" value="PAS"/>
    <property type="match status" value="1"/>
</dbReference>
<dbReference type="PANTHER" id="PTHR24422:SF27">
    <property type="entry name" value="PROTEIN-GLUTAMATE O-METHYLTRANSFERASE"/>
    <property type="match status" value="1"/>
</dbReference>
<evidence type="ECO:0000256" key="1">
    <source>
        <dbReference type="ARBA" id="ARBA00000085"/>
    </source>
</evidence>
<dbReference type="InterPro" id="IPR000780">
    <property type="entry name" value="CheR_MeTrfase"/>
</dbReference>
<dbReference type="RefSeq" id="WP_157590987.1">
    <property type="nucleotide sequence ID" value="NZ_WPIN01000032.1"/>
</dbReference>
<dbReference type="Pfam" id="PF01739">
    <property type="entry name" value="CheR"/>
    <property type="match status" value="1"/>
</dbReference>
<keyword evidence="7" id="KW-0472">Membrane</keyword>
<dbReference type="PROSITE" id="PS50110">
    <property type="entry name" value="RESPONSE_REGULATORY"/>
    <property type="match status" value="1"/>
</dbReference>
<dbReference type="FunFam" id="3.30.565.10:FF:000006">
    <property type="entry name" value="Sensor histidine kinase WalK"/>
    <property type="match status" value="1"/>
</dbReference>
<dbReference type="InterPro" id="IPR001789">
    <property type="entry name" value="Sig_transdc_resp-reg_receiver"/>
</dbReference>
<feature type="domain" description="CheR-type methyltransferase" evidence="16">
    <location>
        <begin position="231"/>
        <end position="494"/>
    </location>
</feature>
<comment type="caution">
    <text evidence="8">Lacks conserved residue(s) required for the propagation of feature annotation.</text>
</comment>
<keyword evidence="18" id="KW-1185">Reference proteome</keyword>
<dbReference type="GO" id="GO:0000156">
    <property type="term" value="F:phosphorelay response regulator activity"/>
    <property type="evidence" value="ECO:0007669"/>
    <property type="project" value="InterPro"/>
</dbReference>
<dbReference type="SUPFAM" id="SSF53335">
    <property type="entry name" value="S-adenosyl-L-methionine-dependent methyltransferases"/>
    <property type="match status" value="1"/>
</dbReference>
<dbReference type="InterPro" id="IPR005467">
    <property type="entry name" value="His_kinase_dom"/>
</dbReference>
<dbReference type="Pfam" id="PF01339">
    <property type="entry name" value="CheB_methylest"/>
    <property type="match status" value="1"/>
</dbReference>
<dbReference type="PROSITE" id="PS50113">
    <property type="entry name" value="PAC"/>
    <property type="match status" value="2"/>
</dbReference>
<keyword evidence="4" id="KW-0808">Transferase</keyword>
<dbReference type="InterPro" id="IPR000700">
    <property type="entry name" value="PAS-assoc_C"/>
</dbReference>
<evidence type="ECO:0000313" key="17">
    <source>
        <dbReference type="EMBL" id="MVM36189.1"/>
    </source>
</evidence>
<dbReference type="CDD" id="cd00082">
    <property type="entry name" value="HisKA"/>
    <property type="match status" value="1"/>
</dbReference>
<keyword evidence="5" id="KW-0418">Kinase</keyword>
<dbReference type="Pfam" id="PF00072">
    <property type="entry name" value="Response_reg"/>
    <property type="match status" value="1"/>
</dbReference>
<feature type="domain" description="PAS" evidence="13">
    <location>
        <begin position="852"/>
        <end position="922"/>
    </location>
</feature>
<dbReference type="InterPro" id="IPR000673">
    <property type="entry name" value="Sig_transdc_resp-reg_Me-estase"/>
</dbReference>
<dbReference type="InterPro" id="IPR022642">
    <property type="entry name" value="CheR_C"/>
</dbReference>
<sequence length="1345" mass="149731">MSKKKSTSETPDQPTPAETIIVGIGASAGGVEALTQFFKQVTPDSGLAYVVILHLSPDYDSQLTQILQGVASIPVHKVEQRVRVIADHVYVVPPSKHLQMEDGYLIVLPNAQIEDRRAPVDIFFRTLAESHMERAIGVILSGTGANGSMGLKRIKERGGAVFVQNPRQADYNEMPRHAIATDLVDDILPVEEIPARLRAYAHNWVALFIAGGIQPSSDEPQQALRDVFAQLRLHTGHDFTNYKRPTMLRRIERRLNVHNLLDLPTYVTFLRAHPEEVQALLKDLLISVTNFFRDRPVFTTLELQLMPLLTHAKTQDDTLRIWVAGCATGEEAYSIAILCAERTLDVVDAPTVQIFATDLDETALATAREGLYTLNDAADISPERLRRFFTKEGEVYRVRPEIRDMVLFAHHNVLKDPPFSRLNLVSCRNLLIYFNQTAQQRALETFHFALNPGGYLLLGLAETTEGKGDLYAPLNREHHLFQSRSVVNRAYPVPEISAGIGAIQKRVPGVSQANESPAHGRLSYGELHYQLLEQYGPPSILVNETFDILHVSERAGRYLQIGGGEPSKNLLQLIQPDLRLELRAAFYQAVQQRTPVVVPFLSVRLADQPHLITLHVRPVLGEGNPARGFMLVLFEPTLEEAVEPTRERPAVEPMVHQLEEELIRVKAQLKLANEQHELQAEELKAANEELQAINEELRSSAEELETSKEELQSINEELTTINQELKIKVEELLLASNNLQNLINATDIATLFLDRSLRVNLFTPATRTIFNLIATDVGRPLSDITGRLDYTQWQADAESVLATLQPIEREVGTTDGRMFMGRMIPYRTADDRINGLVLTFVDITQRKKSEEANYFLASIVESSQDSIITTNFRGLITSWNQAAEALYGYPAQEVIGQPLTLLSLPQDLAHILNNTEKIKQAQQVETYETVQITKAGQILNLEVALSPVKDAFGQVIGVSTVARDITRRKATEEILRESDRRKDEFLAMLAHELRNPLAPIRHALQLLTLNAEQNEPMRSVLDLMSRQADHLVRLVDDLLDVSRINQGKIVLQPALLDMGTLVAQAVDSVQSLYESLSRELSVSLPTEPLHIIGDATRLTQVITNLLTNGARYTLEGGQVWVDLDLVNNQVRLRVRDNGIGLAADQQERIFELFAQVDNSLARSKGGLGLGLTLVKRLVELHGGRVEVRSEGLGKGSEFLVYLPGSTGSSQGLPLTPEQSLLSTPGRRILVVDDNPDAADTFALLLEMSGYQVDVRYNGQQALEAAEHLQPEVILLDIGMSGLDGYETARLIRQQPWGRDLILIALTGYGQADDKRRSREAGFTGHLVKPVGLEAVTELLDSLLSL</sequence>
<dbReference type="Pfam" id="PF03705">
    <property type="entry name" value="CheR_N"/>
    <property type="match status" value="1"/>
</dbReference>
<dbReference type="CDD" id="cd00075">
    <property type="entry name" value="HATPase"/>
    <property type="match status" value="1"/>
</dbReference>
<dbReference type="SUPFAM" id="SSF55874">
    <property type="entry name" value="ATPase domain of HSP90 chaperone/DNA topoisomerase II/histidine kinase"/>
    <property type="match status" value="1"/>
</dbReference>
<evidence type="ECO:0000256" key="3">
    <source>
        <dbReference type="ARBA" id="ARBA00022553"/>
    </source>
</evidence>
<name>A0A7K1SQY2_9BACT</name>
<dbReference type="InterPro" id="IPR001610">
    <property type="entry name" value="PAC"/>
</dbReference>
<dbReference type="Gene3D" id="1.10.287.130">
    <property type="match status" value="1"/>
</dbReference>
<evidence type="ECO:0000256" key="2">
    <source>
        <dbReference type="ARBA" id="ARBA00012438"/>
    </source>
</evidence>
<dbReference type="GO" id="GO:0008984">
    <property type="term" value="F:protein-glutamate methylesterase activity"/>
    <property type="evidence" value="ECO:0007669"/>
    <property type="project" value="InterPro"/>
</dbReference>
<feature type="domain" description="Response regulatory" evidence="12">
    <location>
        <begin position="1227"/>
        <end position="1343"/>
    </location>
</feature>
<keyword evidence="6" id="KW-0902">Two-component regulatory system</keyword>
<dbReference type="Pfam" id="PF00512">
    <property type="entry name" value="HisKA"/>
    <property type="match status" value="1"/>
</dbReference>
<evidence type="ECO:0000259" key="15">
    <source>
        <dbReference type="PROSITE" id="PS50122"/>
    </source>
</evidence>
<evidence type="ECO:0000259" key="14">
    <source>
        <dbReference type="PROSITE" id="PS50113"/>
    </source>
</evidence>
<dbReference type="GO" id="GO:0005737">
    <property type="term" value="C:cytoplasm"/>
    <property type="evidence" value="ECO:0007669"/>
    <property type="project" value="InterPro"/>
</dbReference>
<feature type="domain" description="PAC" evidence="14">
    <location>
        <begin position="925"/>
        <end position="977"/>
    </location>
</feature>
<dbReference type="FunFam" id="1.10.287.130:FF:000001">
    <property type="entry name" value="Two-component sensor histidine kinase"/>
    <property type="match status" value="1"/>
</dbReference>
<dbReference type="PROSITE" id="PS50109">
    <property type="entry name" value="HIS_KIN"/>
    <property type="match status" value="1"/>
</dbReference>
<dbReference type="PRINTS" id="PR00996">
    <property type="entry name" value="CHERMTFRASE"/>
</dbReference>
<dbReference type="SMART" id="SM00448">
    <property type="entry name" value="REC"/>
    <property type="match status" value="1"/>
</dbReference>
<dbReference type="GO" id="GO:0000155">
    <property type="term" value="F:phosphorelay sensor kinase activity"/>
    <property type="evidence" value="ECO:0007669"/>
    <property type="project" value="InterPro"/>
</dbReference>
<dbReference type="SMART" id="SM00086">
    <property type="entry name" value="PAC"/>
    <property type="match status" value="2"/>
</dbReference>
<protein>
    <recommendedName>
        <fullName evidence="2">histidine kinase</fullName>
        <ecNumber evidence="2">2.7.13.3</ecNumber>
    </recommendedName>
</protein>
<feature type="domain" description="CheB-type methylesterase" evidence="15">
    <location>
        <begin position="14"/>
        <end position="199"/>
    </location>
</feature>
<keyword evidence="10" id="KW-0175">Coiled coil</keyword>
<evidence type="ECO:0000256" key="7">
    <source>
        <dbReference type="ARBA" id="ARBA00023136"/>
    </source>
</evidence>
<dbReference type="NCBIfam" id="TIGR00229">
    <property type="entry name" value="sensory_box"/>
    <property type="match status" value="1"/>
</dbReference>
<dbReference type="Proteomes" id="UP000436006">
    <property type="component" value="Unassembled WGS sequence"/>
</dbReference>
<dbReference type="PANTHER" id="PTHR24422">
    <property type="entry name" value="CHEMOTAXIS PROTEIN METHYLTRANSFERASE"/>
    <property type="match status" value="1"/>
</dbReference>
<comment type="caution">
    <text evidence="17">The sequence shown here is derived from an EMBL/GenBank/DDBJ whole genome shotgun (WGS) entry which is preliminary data.</text>
</comment>
<evidence type="ECO:0000256" key="10">
    <source>
        <dbReference type="SAM" id="Coils"/>
    </source>
</evidence>